<sequence length="39" mass="4131">MDDTSCTSEMRPNFAACLIKWNGDSRPAAILVSASATAK</sequence>
<proteinExistence type="predicted"/>
<evidence type="ECO:0000313" key="1">
    <source>
        <dbReference type="EMBL" id="AUO14980.1"/>
    </source>
</evidence>
<reference evidence="1" key="2">
    <citation type="journal article" date="2018" name="Genome Announc.">
        <title>First Report of a Complete Genome Sequence of White spot syndrome virus from India.</title>
        <authorList>
            <person name="Vinaya Kumar K."/>
            <person name="Shekhar M.S."/>
            <person name="Otta S.K."/>
            <person name="Karthic K."/>
            <person name="Ashok Kumar J."/>
            <person name="Gopikrishna G."/>
            <person name="Vijayan K.K."/>
        </authorList>
    </citation>
    <scope>NUCLEOTIDE SEQUENCE</scope>
    <source>
        <strain evidence="1">IN_AP4RU</strain>
    </source>
</reference>
<accession>A0A2I6SBN4</accession>
<dbReference type="Proteomes" id="UP000267352">
    <property type="component" value="Segment"/>
</dbReference>
<dbReference type="EMBL" id="MG702567">
    <property type="protein sequence ID" value="AUO14980.1"/>
    <property type="molecule type" value="Genomic_DNA"/>
</dbReference>
<reference evidence="1" key="1">
    <citation type="submission" date="2017-12" db="EMBL/GenBank/DDBJ databases">
        <authorList>
            <person name="Katneni V.K."/>
            <person name="Shekhar M.S."/>
            <person name="Otta S.K."/>
            <person name="Karthic K."/>
            <person name="Jangam A.K."/>
            <person name="Gopikrishna G."/>
            <person name="Vijayan K.K."/>
        </authorList>
    </citation>
    <scope>NUCLEOTIDE SEQUENCE [LARGE SCALE GENOMIC DNA]</scope>
    <source>
        <strain evidence="1">IN_AP4RU</strain>
    </source>
</reference>
<name>A0A2I6SBN4_9VIRU</name>
<organism evidence="1">
    <name type="scientific">White spot syndrome virus</name>
    <dbReference type="NCBI Taxonomy" id="342409"/>
    <lineage>
        <taxon>Viruses</taxon>
        <taxon>Viruses incertae sedis</taxon>
        <taxon>Naldaviricetes</taxon>
        <taxon>Nimaviridae</taxon>
        <taxon>Whispovirus</taxon>
    </lineage>
</organism>
<protein>
    <submittedName>
        <fullName evidence="1">WSSV128</fullName>
    </submittedName>
</protein>